<feature type="transmembrane region" description="Helical" evidence="2">
    <location>
        <begin position="87"/>
        <end position="109"/>
    </location>
</feature>
<dbReference type="InterPro" id="IPR001387">
    <property type="entry name" value="Cro/C1-type_HTH"/>
</dbReference>
<accession>A0ABN6MHD4</accession>
<dbReference type="Proteomes" id="UP001320544">
    <property type="component" value="Chromosome"/>
</dbReference>
<dbReference type="Gene3D" id="1.10.260.40">
    <property type="entry name" value="lambda repressor-like DNA-binding domains"/>
    <property type="match status" value="1"/>
</dbReference>
<dbReference type="RefSeq" id="WP_244385886.1">
    <property type="nucleotide sequence ID" value="NZ_AP025564.1"/>
</dbReference>
<dbReference type="SMART" id="SM00530">
    <property type="entry name" value="HTH_XRE"/>
    <property type="match status" value="1"/>
</dbReference>
<protein>
    <recommendedName>
        <fullName evidence="3">HTH cro/C1-type domain-containing protein</fullName>
    </recommendedName>
</protein>
<dbReference type="SUPFAM" id="SSF47413">
    <property type="entry name" value="lambda repressor-like DNA-binding domains"/>
    <property type="match status" value="1"/>
</dbReference>
<dbReference type="Pfam" id="PF01381">
    <property type="entry name" value="HTH_3"/>
    <property type="match status" value="1"/>
</dbReference>
<keyword evidence="1" id="KW-0238">DNA-binding</keyword>
<feature type="domain" description="HTH cro/C1-type" evidence="3">
    <location>
        <begin position="11"/>
        <end position="65"/>
    </location>
</feature>
<evidence type="ECO:0000259" key="3">
    <source>
        <dbReference type="PROSITE" id="PS50943"/>
    </source>
</evidence>
<keyword evidence="5" id="KW-1185">Reference proteome</keyword>
<sequence>MEKRKKFSETLQSLRRRSGLTQERLAEKLYVSRTAVSKWETGGGYPGLDTLVDIAALFDVSVDELLSGAEIVDIAESESRERAAGMFGIAAGALDLAAGLLFVLPLFGVERAGMVQTVSLVEYCGITQFGYSFVCVVLPLVIAGAAEIAARLLAGNRLANGMLVVSAAIHVLAVLLLAAARQPYATALLFVLFVAKAAIALYTVRRLR</sequence>
<keyword evidence="2" id="KW-0812">Transmembrane</keyword>
<dbReference type="PANTHER" id="PTHR46558">
    <property type="entry name" value="TRACRIPTIONAL REGULATORY PROTEIN-RELATED-RELATED"/>
    <property type="match status" value="1"/>
</dbReference>
<feature type="transmembrane region" description="Helical" evidence="2">
    <location>
        <begin position="158"/>
        <end position="178"/>
    </location>
</feature>
<dbReference type="PANTHER" id="PTHR46558:SF4">
    <property type="entry name" value="DNA-BIDING PHAGE PROTEIN"/>
    <property type="match status" value="1"/>
</dbReference>
<evidence type="ECO:0000256" key="2">
    <source>
        <dbReference type="SAM" id="Phobius"/>
    </source>
</evidence>
<feature type="transmembrane region" description="Helical" evidence="2">
    <location>
        <begin position="184"/>
        <end position="204"/>
    </location>
</feature>
<dbReference type="InterPro" id="IPR010982">
    <property type="entry name" value="Lambda_DNA-bd_dom_sf"/>
</dbReference>
<reference evidence="4 5" key="1">
    <citation type="submission" date="2022-01" db="EMBL/GenBank/DDBJ databases">
        <title>Novel bile acid biosynthetic pathways are enriched in the microbiome of centenarians.</title>
        <authorList>
            <person name="Sato Y."/>
            <person name="Atarashi K."/>
            <person name="Plichta R.D."/>
            <person name="Arai Y."/>
            <person name="Sasajima S."/>
            <person name="Kearney M.S."/>
            <person name="Suda W."/>
            <person name="Takeshita K."/>
            <person name="Sasaki T."/>
            <person name="Okamoto S."/>
            <person name="Skelly N.A."/>
            <person name="Okamura Y."/>
            <person name="Vlamakis H."/>
            <person name="Li Y."/>
            <person name="Tanoue T."/>
            <person name="Takei H."/>
            <person name="Nittono H."/>
            <person name="Narushima S."/>
            <person name="Irie J."/>
            <person name="Itoh H."/>
            <person name="Moriya K."/>
            <person name="Sugiura Y."/>
            <person name="Suematsu M."/>
            <person name="Moritoki N."/>
            <person name="Shibata S."/>
            <person name="Littman R.D."/>
            <person name="Fischbach A.M."/>
            <person name="Uwamino Y."/>
            <person name="Inoue T."/>
            <person name="Honda A."/>
            <person name="Hattori M."/>
            <person name="Murai T."/>
            <person name="Xavier J.R."/>
            <person name="Hirose N."/>
            <person name="Honda K."/>
        </authorList>
    </citation>
    <scope>NUCLEOTIDE SEQUENCE [LARGE SCALE GENOMIC DNA]</scope>
    <source>
        <strain evidence="4 5">CE91-St30</strain>
    </source>
</reference>
<dbReference type="PROSITE" id="PS50943">
    <property type="entry name" value="HTH_CROC1"/>
    <property type="match status" value="1"/>
</dbReference>
<feature type="transmembrane region" description="Helical" evidence="2">
    <location>
        <begin position="129"/>
        <end position="146"/>
    </location>
</feature>
<dbReference type="EMBL" id="AP025564">
    <property type="protein sequence ID" value="BDE96644.1"/>
    <property type="molecule type" value="Genomic_DNA"/>
</dbReference>
<name>A0ABN6MHD4_9ACTN</name>
<evidence type="ECO:0000256" key="1">
    <source>
        <dbReference type="ARBA" id="ARBA00023125"/>
    </source>
</evidence>
<proteinExistence type="predicted"/>
<dbReference type="CDD" id="cd00093">
    <property type="entry name" value="HTH_XRE"/>
    <property type="match status" value="1"/>
</dbReference>
<evidence type="ECO:0000313" key="4">
    <source>
        <dbReference type="EMBL" id="BDE96644.1"/>
    </source>
</evidence>
<gene>
    <name evidence="4" type="ORF">CE91St30_19770</name>
</gene>
<organism evidence="4 5">
    <name type="scientific">Raoultibacter timonensis</name>
    <dbReference type="NCBI Taxonomy" id="1907662"/>
    <lineage>
        <taxon>Bacteria</taxon>
        <taxon>Bacillati</taxon>
        <taxon>Actinomycetota</taxon>
        <taxon>Coriobacteriia</taxon>
        <taxon>Eggerthellales</taxon>
        <taxon>Eggerthellaceae</taxon>
        <taxon>Raoultibacter</taxon>
    </lineage>
</organism>
<keyword evidence="2" id="KW-0472">Membrane</keyword>
<evidence type="ECO:0000313" key="5">
    <source>
        <dbReference type="Proteomes" id="UP001320544"/>
    </source>
</evidence>
<keyword evidence="2" id="KW-1133">Transmembrane helix</keyword>